<comment type="caution">
    <text evidence="1">The sequence shown here is derived from an EMBL/GenBank/DDBJ whole genome shotgun (WGS) entry which is preliminary data.</text>
</comment>
<gene>
    <name evidence="1" type="ORF">L596_013532</name>
</gene>
<dbReference type="EMBL" id="AZBU02000003">
    <property type="protein sequence ID" value="TKR89427.1"/>
    <property type="molecule type" value="Genomic_DNA"/>
</dbReference>
<evidence type="ECO:0000313" key="2">
    <source>
        <dbReference type="Proteomes" id="UP000298663"/>
    </source>
</evidence>
<name>A0A4U5P0F6_STECR</name>
<organism evidence="1 2">
    <name type="scientific">Steinernema carpocapsae</name>
    <name type="common">Entomopathogenic nematode</name>
    <dbReference type="NCBI Taxonomy" id="34508"/>
    <lineage>
        <taxon>Eukaryota</taxon>
        <taxon>Metazoa</taxon>
        <taxon>Ecdysozoa</taxon>
        <taxon>Nematoda</taxon>
        <taxon>Chromadorea</taxon>
        <taxon>Rhabditida</taxon>
        <taxon>Tylenchina</taxon>
        <taxon>Panagrolaimomorpha</taxon>
        <taxon>Strongyloidoidea</taxon>
        <taxon>Steinernematidae</taxon>
        <taxon>Steinernema</taxon>
    </lineage>
</organism>
<sequence length="72" mass="7874">MSGFATTIHLSVDRHYSPQNDVKKPKITVYTSHFVSEMIPCPCHTTRPLATSTSAKTAPEIPISDVSNALVF</sequence>
<accession>A0A4U5P0F6</accession>
<dbReference type="AlphaFoldDB" id="A0A4U5P0F6"/>
<keyword evidence="2" id="KW-1185">Reference proteome</keyword>
<dbReference type="Proteomes" id="UP000298663">
    <property type="component" value="Unassembled WGS sequence"/>
</dbReference>
<reference evidence="1 2" key="2">
    <citation type="journal article" date="2019" name="G3 (Bethesda)">
        <title>Hybrid Assembly of the Genome of the Entomopathogenic Nematode Steinernema carpocapsae Identifies the X-Chromosome.</title>
        <authorList>
            <person name="Serra L."/>
            <person name="Macchietto M."/>
            <person name="Macias-Munoz A."/>
            <person name="McGill C.J."/>
            <person name="Rodriguez I.M."/>
            <person name="Rodriguez B."/>
            <person name="Murad R."/>
            <person name="Mortazavi A."/>
        </authorList>
    </citation>
    <scope>NUCLEOTIDE SEQUENCE [LARGE SCALE GENOMIC DNA]</scope>
    <source>
        <strain evidence="1 2">ALL</strain>
    </source>
</reference>
<proteinExistence type="predicted"/>
<evidence type="ECO:0000313" key="1">
    <source>
        <dbReference type="EMBL" id="TKR89427.1"/>
    </source>
</evidence>
<reference evidence="1 2" key="1">
    <citation type="journal article" date="2015" name="Genome Biol.">
        <title>Comparative genomics of Steinernema reveals deeply conserved gene regulatory networks.</title>
        <authorList>
            <person name="Dillman A.R."/>
            <person name="Macchietto M."/>
            <person name="Porter C.F."/>
            <person name="Rogers A."/>
            <person name="Williams B."/>
            <person name="Antoshechkin I."/>
            <person name="Lee M.M."/>
            <person name="Goodwin Z."/>
            <person name="Lu X."/>
            <person name="Lewis E.E."/>
            <person name="Goodrich-Blair H."/>
            <person name="Stock S.P."/>
            <person name="Adams B.J."/>
            <person name="Sternberg P.W."/>
            <person name="Mortazavi A."/>
        </authorList>
    </citation>
    <scope>NUCLEOTIDE SEQUENCE [LARGE SCALE GENOMIC DNA]</scope>
    <source>
        <strain evidence="1 2">ALL</strain>
    </source>
</reference>
<protein>
    <submittedName>
        <fullName evidence="1">Uncharacterized protein</fullName>
    </submittedName>
</protein>